<name>A0A413H9R1_9BACE</name>
<evidence type="ECO:0000256" key="5">
    <source>
        <dbReference type="ARBA" id="ARBA00023014"/>
    </source>
</evidence>
<dbReference type="SFLD" id="SFLDS00029">
    <property type="entry name" value="Radical_SAM"/>
    <property type="match status" value="1"/>
</dbReference>
<dbReference type="GO" id="GO:0016491">
    <property type="term" value="F:oxidoreductase activity"/>
    <property type="evidence" value="ECO:0007669"/>
    <property type="project" value="InterPro"/>
</dbReference>
<organism evidence="8 9">
    <name type="scientific">Bacteroides stercorirosoris</name>
    <dbReference type="NCBI Taxonomy" id="871324"/>
    <lineage>
        <taxon>Bacteria</taxon>
        <taxon>Pseudomonadati</taxon>
        <taxon>Bacteroidota</taxon>
        <taxon>Bacteroidia</taxon>
        <taxon>Bacteroidales</taxon>
        <taxon>Bacteroidaceae</taxon>
        <taxon>Bacteroides</taxon>
    </lineage>
</organism>
<dbReference type="SFLD" id="SFLDG01384">
    <property type="entry name" value="thioether_bond_formation_requi"/>
    <property type="match status" value="1"/>
</dbReference>
<dbReference type="InterPro" id="IPR013785">
    <property type="entry name" value="Aldolase_TIM"/>
</dbReference>
<proteinExistence type="inferred from homology"/>
<gene>
    <name evidence="8" type="ORF">DXA68_04120</name>
</gene>
<dbReference type="NCBIfam" id="TIGR04148">
    <property type="entry name" value="GG_samocin_CFB"/>
    <property type="match status" value="1"/>
</dbReference>
<dbReference type="InterPro" id="IPR026407">
    <property type="entry name" value="SAM_GG-Bacter"/>
</dbReference>
<dbReference type="PROSITE" id="PS51918">
    <property type="entry name" value="RADICAL_SAM"/>
    <property type="match status" value="1"/>
</dbReference>
<dbReference type="Proteomes" id="UP000286075">
    <property type="component" value="Unassembled WGS sequence"/>
</dbReference>
<evidence type="ECO:0000256" key="3">
    <source>
        <dbReference type="ARBA" id="ARBA00022723"/>
    </source>
</evidence>
<evidence type="ECO:0000256" key="6">
    <source>
        <dbReference type="ARBA" id="ARBA00023601"/>
    </source>
</evidence>
<protein>
    <submittedName>
        <fullName evidence="8">Radical SAM peptide maturase</fullName>
    </submittedName>
</protein>
<dbReference type="Gene3D" id="3.20.20.70">
    <property type="entry name" value="Aldolase class I"/>
    <property type="match status" value="1"/>
</dbReference>
<evidence type="ECO:0000313" key="8">
    <source>
        <dbReference type="EMBL" id="RGX80420.1"/>
    </source>
</evidence>
<keyword evidence="5" id="KW-0411">Iron-sulfur</keyword>
<accession>A0A413H9R1</accession>
<dbReference type="GO" id="GO:0051536">
    <property type="term" value="F:iron-sulfur cluster binding"/>
    <property type="evidence" value="ECO:0007669"/>
    <property type="project" value="UniProtKB-KW"/>
</dbReference>
<keyword evidence="3" id="KW-0479">Metal-binding</keyword>
<evidence type="ECO:0000256" key="2">
    <source>
        <dbReference type="ARBA" id="ARBA00022691"/>
    </source>
</evidence>
<dbReference type="Pfam" id="PF04055">
    <property type="entry name" value="Radical_SAM"/>
    <property type="match status" value="1"/>
</dbReference>
<dbReference type="AlphaFoldDB" id="A0A413H9R1"/>
<evidence type="ECO:0000313" key="9">
    <source>
        <dbReference type="Proteomes" id="UP000286075"/>
    </source>
</evidence>
<dbReference type="PANTHER" id="PTHR43273">
    <property type="entry name" value="ANAEROBIC SULFATASE-MATURATING ENZYME HOMOLOG ASLB-RELATED"/>
    <property type="match status" value="1"/>
</dbReference>
<dbReference type="CDD" id="cd01335">
    <property type="entry name" value="Radical_SAM"/>
    <property type="match status" value="1"/>
</dbReference>
<dbReference type="OrthoDB" id="9763993at2"/>
<evidence type="ECO:0000259" key="7">
    <source>
        <dbReference type="PROSITE" id="PS51918"/>
    </source>
</evidence>
<dbReference type="InterPro" id="IPR023867">
    <property type="entry name" value="Sulphatase_maturase_rSAM"/>
</dbReference>
<dbReference type="GO" id="GO:0046872">
    <property type="term" value="F:metal ion binding"/>
    <property type="evidence" value="ECO:0007669"/>
    <property type="project" value="UniProtKB-KW"/>
</dbReference>
<keyword evidence="4" id="KW-0408">Iron</keyword>
<dbReference type="SFLD" id="SFLDG01067">
    <property type="entry name" value="SPASM/twitch_domain_containing"/>
    <property type="match status" value="1"/>
</dbReference>
<dbReference type="PANTHER" id="PTHR43273:SF3">
    <property type="entry name" value="ANAEROBIC SULFATASE-MATURATING ENZYME HOMOLOG ASLB-RELATED"/>
    <property type="match status" value="1"/>
</dbReference>
<dbReference type="InterPro" id="IPR007197">
    <property type="entry name" value="rSAM"/>
</dbReference>
<keyword evidence="2" id="KW-0949">S-adenosyl-L-methionine</keyword>
<comment type="caution">
    <text evidence="8">The sequence shown here is derived from an EMBL/GenBank/DDBJ whole genome shotgun (WGS) entry which is preliminary data.</text>
</comment>
<comment type="similarity">
    <text evidence="6">Belongs to the radical SAM superfamily. Anaerobic sulfatase-maturating enzyme family.</text>
</comment>
<comment type="cofactor">
    <cofactor evidence="1">
        <name>[4Fe-4S] cluster</name>
        <dbReference type="ChEBI" id="CHEBI:49883"/>
    </cofactor>
</comment>
<dbReference type="SUPFAM" id="SSF102114">
    <property type="entry name" value="Radical SAM enzymes"/>
    <property type="match status" value="1"/>
</dbReference>
<evidence type="ECO:0000256" key="4">
    <source>
        <dbReference type="ARBA" id="ARBA00023004"/>
    </source>
</evidence>
<dbReference type="InterPro" id="IPR058240">
    <property type="entry name" value="rSAM_sf"/>
</dbReference>
<dbReference type="EMBL" id="QSCF01000004">
    <property type="protein sequence ID" value="RGX80420.1"/>
    <property type="molecule type" value="Genomic_DNA"/>
</dbReference>
<dbReference type="SFLD" id="SFLDG01386">
    <property type="entry name" value="main_SPASM_domain-containing"/>
    <property type="match status" value="1"/>
</dbReference>
<evidence type="ECO:0000256" key="1">
    <source>
        <dbReference type="ARBA" id="ARBA00001966"/>
    </source>
</evidence>
<sequence length="495" mass="58262">MVSFYIQSNNNNYYHFNFNTKVLSLISPITFRISTLMNEEKDEASILAILSTEYNLNSNDAKFYLSQYSQFEKATIQYSIAENYNMELTPQMIEATLSNLEQITFEVTDACNLKCKYCGYGDFYENYDARTHKNLPIEHAKKLIEFLSKYWETKENLSEGEVIYVSFYGGEPLLNMPFIKSIVRLFDSYNLKRPIKYTMTTNAILLKKHIGYLASHDFHLLISLDGNKYNNSYRVWPNGKSSYNIVYECMKYIQDNLPAYFKDNIEFNAVLHDKNSVEEIINFFREEFSKTPLIGELNLNGIKKEKKDEFKTLFKDTAQSINESSQKGKLEKIMKDKDPFLNLLTVFIQRNSIMSYPDYNSLFSLKRKIQSLPTGTCIPFSKKIFITVNGKLLPCERIGQEYSLGYVTNQKVELDLDVICKYYNKWLMPISQKCGTCYMRHSCQHCIFNFPNSEKPFCIDYLDKENFKRFLKRAIDYLERNPQSYRHIMKDIIMR</sequence>
<feature type="domain" description="Radical SAM core" evidence="7">
    <location>
        <begin position="97"/>
        <end position="341"/>
    </location>
</feature>
<reference evidence="8 9" key="1">
    <citation type="submission" date="2018-08" db="EMBL/GenBank/DDBJ databases">
        <title>A genome reference for cultivated species of the human gut microbiota.</title>
        <authorList>
            <person name="Zou Y."/>
            <person name="Xue W."/>
            <person name="Luo G."/>
        </authorList>
    </citation>
    <scope>NUCLEOTIDE SEQUENCE [LARGE SCALE GENOMIC DNA]</scope>
    <source>
        <strain evidence="8 9">OF03-9BH</strain>
    </source>
</reference>